<feature type="repeat" description="TNFR-Cys" evidence="1">
    <location>
        <begin position="192"/>
        <end position="232"/>
    </location>
</feature>
<dbReference type="InterPro" id="IPR034046">
    <property type="entry name" value="TNFRSF16_N"/>
</dbReference>
<comment type="caution">
    <text evidence="1">Lacks conserved residue(s) required for the propagation of feature annotation.</text>
</comment>
<dbReference type="CDD" id="cd13416">
    <property type="entry name" value="TNFRSF16"/>
    <property type="match status" value="1"/>
</dbReference>
<feature type="disulfide bond" evidence="1">
    <location>
        <begin position="211"/>
        <end position="224"/>
    </location>
</feature>
<keyword evidence="3" id="KW-1185">Reference proteome</keyword>
<dbReference type="GO" id="GO:0048406">
    <property type="term" value="F:nerve growth factor binding"/>
    <property type="evidence" value="ECO:0007669"/>
    <property type="project" value="TreeGrafter"/>
</dbReference>
<feature type="disulfide bond" evidence="1">
    <location>
        <begin position="214"/>
        <end position="232"/>
    </location>
</feature>
<feature type="disulfide bond" evidence="1">
    <location>
        <begin position="172"/>
        <end position="190"/>
    </location>
</feature>
<proteinExistence type="predicted"/>
<keyword evidence="1" id="KW-1015">Disulfide bond</keyword>
<dbReference type="GO" id="GO:0005886">
    <property type="term" value="C:plasma membrane"/>
    <property type="evidence" value="ECO:0007669"/>
    <property type="project" value="TreeGrafter"/>
</dbReference>
<dbReference type="Gene3D" id="2.10.50.10">
    <property type="entry name" value="Tumor Necrosis Factor Receptor, subunit A, domain 2"/>
    <property type="match status" value="2"/>
</dbReference>
<evidence type="ECO:0000313" key="2">
    <source>
        <dbReference type="EMBL" id="VDO68766.1"/>
    </source>
</evidence>
<dbReference type="PANTHER" id="PTHR46605">
    <property type="entry name" value="TUMOR NECROSIS FACTOR RECEPTOR"/>
    <property type="match status" value="1"/>
</dbReference>
<organism evidence="2 3">
    <name type="scientific">Schistosoma mattheei</name>
    <dbReference type="NCBI Taxonomy" id="31246"/>
    <lineage>
        <taxon>Eukaryota</taxon>
        <taxon>Metazoa</taxon>
        <taxon>Spiralia</taxon>
        <taxon>Lophotrochozoa</taxon>
        <taxon>Platyhelminthes</taxon>
        <taxon>Trematoda</taxon>
        <taxon>Digenea</taxon>
        <taxon>Strigeidida</taxon>
        <taxon>Schistosomatoidea</taxon>
        <taxon>Schistosomatidae</taxon>
        <taxon>Schistosoma</taxon>
    </lineage>
</organism>
<gene>
    <name evidence="2" type="ORF">SMTD_LOCUS240</name>
</gene>
<accession>A0A183NDQ4</accession>
<dbReference type="SMART" id="SM00208">
    <property type="entry name" value="TNFR"/>
    <property type="match status" value="4"/>
</dbReference>
<feature type="repeat" description="TNFR-Cys" evidence="1">
    <location>
        <begin position="152"/>
        <end position="190"/>
    </location>
</feature>
<evidence type="ECO:0000256" key="1">
    <source>
        <dbReference type="PROSITE-ProRule" id="PRU00206"/>
    </source>
</evidence>
<dbReference type="GO" id="GO:0009986">
    <property type="term" value="C:cell surface"/>
    <property type="evidence" value="ECO:0007669"/>
    <property type="project" value="TreeGrafter"/>
</dbReference>
<dbReference type="SUPFAM" id="SSF57586">
    <property type="entry name" value="TNF receptor-like"/>
    <property type="match status" value="2"/>
</dbReference>
<dbReference type="AlphaFoldDB" id="A0A183NDQ4"/>
<sequence length="303" mass="34029">MTNIAHLTHLLAIEILSLQLHLILIFYDHLNEISITQSKLIGLSALENLLSIKIHSSWITNISETCDDPLKEFVSPVRGIPRCCRKCEPGNGMLRLCSNAEDTQCRPCKPGFEFSPFRSATKKCLHCRRCEEVHPLAKTRNECTPITDTICQCEKPYYMSEKEQTCKPCTVCKPGEGIVQACGWNSDTQCQSCPAGFWSAQSIDNVKCIPCQSCGKDQVLVKECSSTSDTLCCPLNNPNCTHELSMYFEQKRCTNGSWFCNIRFAYTLNAPSNKSSNDRVAGTISFLLNNNNNNNSHRNIFHI</sequence>
<dbReference type="GO" id="GO:0005035">
    <property type="term" value="F:death receptor activity"/>
    <property type="evidence" value="ECO:0007669"/>
    <property type="project" value="TreeGrafter"/>
</dbReference>
<protein>
    <submittedName>
        <fullName evidence="2">Uncharacterized protein</fullName>
    </submittedName>
</protein>
<name>A0A183NDQ4_9TREM</name>
<dbReference type="InterPro" id="IPR001368">
    <property type="entry name" value="TNFR/NGFR_Cys_rich_reg"/>
</dbReference>
<reference evidence="2 3" key="1">
    <citation type="submission" date="2018-11" db="EMBL/GenBank/DDBJ databases">
        <authorList>
            <consortium name="Pathogen Informatics"/>
        </authorList>
    </citation>
    <scope>NUCLEOTIDE SEQUENCE [LARGE SCALE GENOMIC DNA]</scope>
    <source>
        <strain>Denwood</strain>
        <strain evidence="3">Zambia</strain>
    </source>
</reference>
<feature type="disulfide bond" evidence="1">
    <location>
        <begin position="169"/>
        <end position="182"/>
    </location>
</feature>
<dbReference type="GO" id="GO:0007266">
    <property type="term" value="P:Rho protein signal transduction"/>
    <property type="evidence" value="ECO:0007669"/>
    <property type="project" value="TreeGrafter"/>
</dbReference>
<dbReference type="PROSITE" id="PS50050">
    <property type="entry name" value="TNFR_NGFR_2"/>
    <property type="match status" value="4"/>
</dbReference>
<dbReference type="InterPro" id="IPR052302">
    <property type="entry name" value="Neurotrophin_rcpt-DD"/>
</dbReference>
<dbReference type="PANTHER" id="PTHR46605:SF1">
    <property type="entry name" value="DEATH DOMAIN-CONTAINING MEMBRANE PROTEIN NRADD"/>
    <property type="match status" value="1"/>
</dbReference>
<dbReference type="GO" id="GO:0015026">
    <property type="term" value="F:coreceptor activity"/>
    <property type="evidence" value="ECO:0007669"/>
    <property type="project" value="TreeGrafter"/>
</dbReference>
<dbReference type="EMBL" id="UZAL01000183">
    <property type="protein sequence ID" value="VDO68766.1"/>
    <property type="molecule type" value="Genomic_DNA"/>
</dbReference>
<dbReference type="PROSITE" id="PS00652">
    <property type="entry name" value="TNFR_NGFR_1"/>
    <property type="match status" value="1"/>
</dbReference>
<feature type="repeat" description="TNFR-Cys" evidence="1">
    <location>
        <begin position="65"/>
        <end position="105"/>
    </location>
</feature>
<feature type="disulfide bond" evidence="1">
    <location>
        <begin position="193"/>
        <end position="208"/>
    </location>
</feature>
<dbReference type="Proteomes" id="UP000269396">
    <property type="component" value="Unassembled WGS sequence"/>
</dbReference>
<dbReference type="Pfam" id="PF00020">
    <property type="entry name" value="TNFR_c6"/>
    <property type="match status" value="3"/>
</dbReference>
<feature type="disulfide bond" evidence="1">
    <location>
        <begin position="87"/>
        <end position="105"/>
    </location>
</feature>
<feature type="repeat" description="TNFR-Cys" evidence="1">
    <location>
        <begin position="107"/>
        <end position="151"/>
    </location>
</feature>
<evidence type="ECO:0000313" key="3">
    <source>
        <dbReference type="Proteomes" id="UP000269396"/>
    </source>
</evidence>
<feature type="disulfide bond" evidence="1">
    <location>
        <begin position="84"/>
        <end position="97"/>
    </location>
</feature>